<name>F8NP49_SERL9</name>
<dbReference type="HOGENOM" id="CLU_2967525_0_0_1"/>
<reference evidence="1" key="1">
    <citation type="submission" date="2011-04" db="EMBL/GenBank/DDBJ databases">
        <title>Evolution of plant cell wall degrading machinery underlies the functional diversity of forest fungi.</title>
        <authorList>
            <consortium name="US DOE Joint Genome Institute (JGI-PGF)"/>
            <person name="Eastwood D.C."/>
            <person name="Floudas D."/>
            <person name="Binder M."/>
            <person name="Majcherczyk A."/>
            <person name="Schneider P."/>
            <person name="Aerts A."/>
            <person name="Asiegbu F.O."/>
            <person name="Baker S.E."/>
            <person name="Barry K."/>
            <person name="Bendiksby M."/>
            <person name="Blumentritt M."/>
            <person name="Coutinho P.M."/>
            <person name="Cullen D."/>
            <person name="Cullen D."/>
            <person name="Gathman A."/>
            <person name="Goodell B."/>
            <person name="Henrissat B."/>
            <person name="Ihrmark K."/>
            <person name="Kauserud H."/>
            <person name="Kohler A."/>
            <person name="LaButti K."/>
            <person name="Lapidus A."/>
            <person name="Lavin J.L."/>
            <person name="Lee Y.-H."/>
            <person name="Lindquist E."/>
            <person name="Lilly W."/>
            <person name="Lucas S."/>
            <person name="Morin E."/>
            <person name="Murat C."/>
            <person name="Oguiza J.A."/>
            <person name="Park J."/>
            <person name="Pisabarro A.G."/>
            <person name="Riley R."/>
            <person name="Rosling A."/>
            <person name="Salamov A."/>
            <person name="Schmidt O."/>
            <person name="Schmutz J."/>
            <person name="Skrede I."/>
            <person name="Stenlid J."/>
            <person name="Wiebenga A."/>
            <person name="Xie X."/>
            <person name="Kues U."/>
            <person name="Hibbett D.S."/>
            <person name="Hoffmeister D."/>
            <person name="Hogberg N."/>
            <person name="Martin F."/>
            <person name="Grigoriev I.V."/>
            <person name="Watkinson S.C."/>
        </authorList>
    </citation>
    <scope>NUCLEOTIDE SEQUENCE</scope>
    <source>
        <strain evidence="1">S7.9</strain>
    </source>
</reference>
<accession>F8NP49</accession>
<dbReference type="RefSeq" id="XP_007315225.1">
    <property type="nucleotide sequence ID" value="XM_007315163.1"/>
</dbReference>
<organism>
    <name type="scientific">Serpula lacrymans var. lacrymans (strain S7.9)</name>
    <name type="common">Dry rot fungus</name>
    <dbReference type="NCBI Taxonomy" id="578457"/>
    <lineage>
        <taxon>Eukaryota</taxon>
        <taxon>Fungi</taxon>
        <taxon>Dikarya</taxon>
        <taxon>Basidiomycota</taxon>
        <taxon>Agaricomycotina</taxon>
        <taxon>Agaricomycetes</taxon>
        <taxon>Agaricomycetidae</taxon>
        <taxon>Boletales</taxon>
        <taxon>Coniophorineae</taxon>
        <taxon>Serpulaceae</taxon>
        <taxon>Serpula</taxon>
    </lineage>
</organism>
<gene>
    <name evidence="1" type="ORF">SERLADRAFT_460017</name>
</gene>
<feature type="non-terminal residue" evidence="1">
    <location>
        <position position="59"/>
    </location>
</feature>
<protein>
    <submittedName>
        <fullName evidence="1">Uncharacterized protein</fullName>
    </submittedName>
</protein>
<dbReference type="AlphaFoldDB" id="F8NP49"/>
<dbReference type="KEGG" id="sla:SERLADRAFT_460017"/>
<proteinExistence type="predicted"/>
<dbReference type="Proteomes" id="UP000008064">
    <property type="component" value="Unassembled WGS sequence"/>
</dbReference>
<dbReference type="EMBL" id="GL945431">
    <property type="protein sequence ID" value="EGO27134.1"/>
    <property type="molecule type" value="Genomic_DNA"/>
</dbReference>
<dbReference type="GeneID" id="18818018"/>
<evidence type="ECO:0000313" key="1">
    <source>
        <dbReference type="EMBL" id="EGO27134.1"/>
    </source>
</evidence>
<sequence length="59" mass="6762">MLAFQAEFPLIIIRIGACLHDGLFMSCQIHRLGSTSFCYVRFCTVPQASHRRSSNTYYC</sequence>